<dbReference type="AlphaFoldDB" id="A0A9W4SG47"/>
<reference evidence="2" key="1">
    <citation type="submission" date="2022-08" db="EMBL/GenBank/DDBJ databases">
        <authorList>
            <person name="Kallberg Y."/>
            <person name="Tangrot J."/>
            <person name="Rosling A."/>
        </authorList>
    </citation>
    <scope>NUCLEOTIDE SEQUENCE</scope>
    <source>
        <strain evidence="2">Wild A</strain>
    </source>
</reference>
<comment type="caution">
    <text evidence="2">The sequence shown here is derived from an EMBL/GenBank/DDBJ whole genome shotgun (WGS) entry which is preliminary data.</text>
</comment>
<dbReference type="EMBL" id="CAMKVN010000373">
    <property type="protein sequence ID" value="CAI2167255.1"/>
    <property type="molecule type" value="Genomic_DNA"/>
</dbReference>
<accession>A0A9W4SG47</accession>
<keyword evidence="3" id="KW-1185">Reference proteome</keyword>
<evidence type="ECO:0000313" key="2">
    <source>
        <dbReference type="EMBL" id="CAI2167255.1"/>
    </source>
</evidence>
<organism evidence="2 3">
    <name type="scientific">Funneliformis geosporum</name>
    <dbReference type="NCBI Taxonomy" id="1117311"/>
    <lineage>
        <taxon>Eukaryota</taxon>
        <taxon>Fungi</taxon>
        <taxon>Fungi incertae sedis</taxon>
        <taxon>Mucoromycota</taxon>
        <taxon>Glomeromycotina</taxon>
        <taxon>Glomeromycetes</taxon>
        <taxon>Glomerales</taxon>
        <taxon>Glomeraceae</taxon>
        <taxon>Funneliformis</taxon>
    </lineage>
</organism>
<dbReference type="OrthoDB" id="2409494at2759"/>
<name>A0A9W4SG47_9GLOM</name>
<proteinExistence type="predicted"/>
<feature type="region of interest" description="Disordered" evidence="1">
    <location>
        <begin position="75"/>
        <end position="96"/>
    </location>
</feature>
<feature type="compositionally biased region" description="Basic and acidic residues" evidence="1">
    <location>
        <begin position="80"/>
        <end position="96"/>
    </location>
</feature>
<protein>
    <submittedName>
        <fullName evidence="2">12996_t:CDS:1</fullName>
    </submittedName>
</protein>
<dbReference type="Proteomes" id="UP001153678">
    <property type="component" value="Unassembled WGS sequence"/>
</dbReference>
<evidence type="ECO:0000256" key="1">
    <source>
        <dbReference type="SAM" id="MobiDB-lite"/>
    </source>
</evidence>
<sequence length="96" mass="11211">MNRNRDVIISSLQSKDSWERLDITWSRRFFMTTDLTKEIMSFITGADTHSRSSLFRRPNFVVDKGLLTPEEECSRTVNAHKNEERESCRRKGEGNG</sequence>
<gene>
    <name evidence="2" type="ORF">FWILDA_LOCUS2982</name>
</gene>
<evidence type="ECO:0000313" key="3">
    <source>
        <dbReference type="Proteomes" id="UP001153678"/>
    </source>
</evidence>